<protein>
    <recommendedName>
        <fullName evidence="4">DUF2569 domain-containing protein</fullName>
    </recommendedName>
</protein>
<dbReference type="EMBL" id="NFZW01000007">
    <property type="protein sequence ID" value="RFA37447.1"/>
    <property type="molecule type" value="Genomic_DNA"/>
</dbReference>
<name>A0A3E0WZX9_9GAMM</name>
<keyword evidence="1" id="KW-0812">Transmembrane</keyword>
<keyword evidence="3" id="KW-1185">Reference proteome</keyword>
<reference evidence="3" key="1">
    <citation type="submission" date="2017-05" db="EMBL/GenBank/DDBJ databases">
        <authorList>
            <person name="Sharma S."/>
            <person name="Sidhu C."/>
            <person name="Pinnaka A.K."/>
        </authorList>
    </citation>
    <scope>NUCLEOTIDE SEQUENCE [LARGE SCALE GENOMIC DNA]</scope>
    <source>
        <strain evidence="3">AK93</strain>
    </source>
</reference>
<evidence type="ECO:0000313" key="2">
    <source>
        <dbReference type="EMBL" id="RFA37447.1"/>
    </source>
</evidence>
<feature type="transmembrane region" description="Helical" evidence="1">
    <location>
        <begin position="131"/>
        <end position="150"/>
    </location>
</feature>
<proteinExistence type="predicted"/>
<comment type="caution">
    <text evidence="2">The sequence shown here is derived from an EMBL/GenBank/DDBJ whole genome shotgun (WGS) entry which is preliminary data.</text>
</comment>
<dbReference type="AlphaFoldDB" id="A0A3E0WZX9"/>
<organism evidence="2 3">
    <name type="scientific">Alkalilimnicola ehrlichii</name>
    <dbReference type="NCBI Taxonomy" id="351052"/>
    <lineage>
        <taxon>Bacteria</taxon>
        <taxon>Pseudomonadati</taxon>
        <taxon>Pseudomonadota</taxon>
        <taxon>Gammaproteobacteria</taxon>
        <taxon>Chromatiales</taxon>
        <taxon>Ectothiorhodospiraceae</taxon>
        <taxon>Alkalilimnicola</taxon>
    </lineage>
</organism>
<evidence type="ECO:0000256" key="1">
    <source>
        <dbReference type="SAM" id="Phobius"/>
    </source>
</evidence>
<keyword evidence="1" id="KW-0472">Membrane</keyword>
<keyword evidence="1" id="KW-1133">Transmembrane helix</keyword>
<evidence type="ECO:0000313" key="3">
    <source>
        <dbReference type="Proteomes" id="UP000256763"/>
    </source>
</evidence>
<sequence length="163" mass="18327">MPAWMPWMPKLLRWRVSWSGSYWLGSARVEMTGQYREMPGFLQFLVVVGLFSPIIVVGSVLLGQGSGSIYGYANSLLELVGVAGCSAVYFFSSLMLVKRVRSARLLYVLGWLLVSASPLLLPSTFDQFERFLMGLWINGLVGVLILFYLYKSKAVERYFSSEA</sequence>
<feature type="transmembrane region" description="Helical" evidence="1">
    <location>
        <begin position="104"/>
        <end position="125"/>
    </location>
</feature>
<feature type="transmembrane region" description="Helical" evidence="1">
    <location>
        <begin position="41"/>
        <end position="63"/>
    </location>
</feature>
<gene>
    <name evidence="2" type="ORF">CAL65_09175</name>
</gene>
<evidence type="ECO:0008006" key="4">
    <source>
        <dbReference type="Google" id="ProtNLM"/>
    </source>
</evidence>
<accession>A0A3E0WZX9</accession>
<feature type="transmembrane region" description="Helical" evidence="1">
    <location>
        <begin position="69"/>
        <end position="92"/>
    </location>
</feature>
<dbReference type="Proteomes" id="UP000256763">
    <property type="component" value="Unassembled WGS sequence"/>
</dbReference>